<evidence type="ECO:0000313" key="2">
    <source>
        <dbReference type="EMBL" id="CAB1443604.1"/>
    </source>
</evidence>
<name>A0A9N7V7L1_PLEPL</name>
<feature type="compositionally biased region" description="Polar residues" evidence="1">
    <location>
        <begin position="163"/>
        <end position="201"/>
    </location>
</feature>
<proteinExistence type="predicted"/>
<comment type="caution">
    <text evidence="2">The sequence shown here is derived from an EMBL/GenBank/DDBJ whole genome shotgun (WGS) entry which is preliminary data.</text>
</comment>
<protein>
    <submittedName>
        <fullName evidence="2">Uncharacterized protein</fullName>
    </submittedName>
</protein>
<evidence type="ECO:0000313" key="3">
    <source>
        <dbReference type="Proteomes" id="UP001153269"/>
    </source>
</evidence>
<accession>A0A9N7V7L1</accession>
<sequence>MAPVERKNEKKEPRIQISAPQHDGSFDQTLSSRSRWGKEIRLNHAKNVTGRFWCGLAILSASAFRTVQANSRDACVNARDMNYMADFSYLWISPCLQSHLGLLLLNKVFEIGNLRAQTSDTLFDPLSYVPCSMQHKGNNTADRTASCSQSGGRLSGGGATRTIPPSSFLTHQRSSDSSAHNSKVSTDGDTGNVTVSLAGDSQKTKIRQSREHDWIHFFSRGFFGSSEQGRDQSSFMSLSVYRASKSKMCLISEAVKARLGKDQVSLMHPILPEQPLLTGY</sequence>
<feature type="compositionally biased region" description="Polar residues" evidence="1">
    <location>
        <begin position="139"/>
        <end position="152"/>
    </location>
</feature>
<gene>
    <name evidence="2" type="ORF">PLEPLA_LOCUS31320</name>
</gene>
<keyword evidence="3" id="KW-1185">Reference proteome</keyword>
<dbReference type="AlphaFoldDB" id="A0A9N7V7L1"/>
<feature type="region of interest" description="Disordered" evidence="1">
    <location>
        <begin position="139"/>
        <end position="204"/>
    </location>
</feature>
<organism evidence="2 3">
    <name type="scientific">Pleuronectes platessa</name>
    <name type="common">European plaice</name>
    <dbReference type="NCBI Taxonomy" id="8262"/>
    <lineage>
        <taxon>Eukaryota</taxon>
        <taxon>Metazoa</taxon>
        <taxon>Chordata</taxon>
        <taxon>Craniata</taxon>
        <taxon>Vertebrata</taxon>
        <taxon>Euteleostomi</taxon>
        <taxon>Actinopterygii</taxon>
        <taxon>Neopterygii</taxon>
        <taxon>Teleostei</taxon>
        <taxon>Neoteleostei</taxon>
        <taxon>Acanthomorphata</taxon>
        <taxon>Carangaria</taxon>
        <taxon>Pleuronectiformes</taxon>
        <taxon>Pleuronectoidei</taxon>
        <taxon>Pleuronectidae</taxon>
        <taxon>Pleuronectes</taxon>
    </lineage>
</organism>
<dbReference type="EMBL" id="CADEAL010003135">
    <property type="protein sequence ID" value="CAB1443604.1"/>
    <property type="molecule type" value="Genomic_DNA"/>
</dbReference>
<evidence type="ECO:0000256" key="1">
    <source>
        <dbReference type="SAM" id="MobiDB-lite"/>
    </source>
</evidence>
<reference evidence="2" key="1">
    <citation type="submission" date="2020-03" db="EMBL/GenBank/DDBJ databases">
        <authorList>
            <person name="Weist P."/>
        </authorList>
    </citation>
    <scope>NUCLEOTIDE SEQUENCE</scope>
</reference>
<dbReference type="Proteomes" id="UP001153269">
    <property type="component" value="Unassembled WGS sequence"/>
</dbReference>